<evidence type="ECO:0000256" key="4">
    <source>
        <dbReference type="ARBA" id="ARBA00023163"/>
    </source>
</evidence>
<comment type="caution">
    <text evidence="7">The sequence shown here is derived from an EMBL/GenBank/DDBJ whole genome shotgun (WGS) entry which is preliminary data.</text>
</comment>
<protein>
    <submittedName>
        <fullName evidence="7">Helix-turn-helix domain-containing protein</fullName>
    </submittedName>
</protein>
<dbReference type="RefSeq" id="WP_274408450.1">
    <property type="nucleotide sequence ID" value="NZ_JAQQPZ010000005.1"/>
</dbReference>
<evidence type="ECO:0000313" key="8">
    <source>
        <dbReference type="Proteomes" id="UP001213691"/>
    </source>
</evidence>
<evidence type="ECO:0000256" key="3">
    <source>
        <dbReference type="ARBA" id="ARBA00023015"/>
    </source>
</evidence>
<dbReference type="SUPFAM" id="SSF52540">
    <property type="entry name" value="P-loop containing nucleoside triphosphate hydrolases"/>
    <property type="match status" value="1"/>
</dbReference>
<keyword evidence="2" id="KW-0067">ATP-binding</keyword>
<dbReference type="PANTHER" id="PTHR32071:SF13">
    <property type="entry name" value="RESPONSE REGULATOR HSFA"/>
    <property type="match status" value="1"/>
</dbReference>
<dbReference type="PROSITE" id="PS50931">
    <property type="entry name" value="HTH_LYSR"/>
    <property type="match status" value="1"/>
</dbReference>
<organism evidence="7 8">
    <name type="scientific">Shewanella metallivivens</name>
    <dbReference type="NCBI Taxonomy" id="2872342"/>
    <lineage>
        <taxon>Bacteria</taxon>
        <taxon>Pseudomonadati</taxon>
        <taxon>Pseudomonadota</taxon>
        <taxon>Gammaproteobacteria</taxon>
        <taxon>Alteromonadales</taxon>
        <taxon>Shewanellaceae</taxon>
        <taxon>Shewanella</taxon>
    </lineage>
</organism>
<dbReference type="Gene3D" id="1.10.8.60">
    <property type="match status" value="1"/>
</dbReference>
<dbReference type="Gene3D" id="1.10.10.60">
    <property type="entry name" value="Homeodomain-like"/>
    <property type="match status" value="1"/>
</dbReference>
<sequence>MHNIKSFKCRLLFTSQQTLEQLEIKGFYLGLLYLLRPQRISLPPLRNRKNDIGLLLIHFTEQACQILEREYLSTPVTLIEKLESYDFPGNITELKSLVFSAAHISYGNELSVTPFLQALNQSSPSQVKQDIKFPETLPTINDVVQKLIHEALVRTNNNQSAAAKLLGITQSALSRRLSKSE</sequence>
<evidence type="ECO:0000313" key="7">
    <source>
        <dbReference type="EMBL" id="MDD8059216.1"/>
    </source>
</evidence>
<proteinExistence type="predicted"/>
<dbReference type="Proteomes" id="UP001213691">
    <property type="component" value="Unassembled WGS sequence"/>
</dbReference>
<feature type="domain" description="Sigma-54 factor interaction" evidence="5">
    <location>
        <begin position="10"/>
        <end position="103"/>
    </location>
</feature>
<dbReference type="InterPro" id="IPR027417">
    <property type="entry name" value="P-loop_NTPase"/>
</dbReference>
<dbReference type="PROSITE" id="PS50045">
    <property type="entry name" value="SIGMA54_INTERACT_4"/>
    <property type="match status" value="1"/>
</dbReference>
<dbReference type="PANTHER" id="PTHR32071">
    <property type="entry name" value="TRANSCRIPTIONAL REGULATORY PROTEIN"/>
    <property type="match status" value="1"/>
</dbReference>
<dbReference type="SUPFAM" id="SSF46689">
    <property type="entry name" value="Homeodomain-like"/>
    <property type="match status" value="1"/>
</dbReference>
<dbReference type="Pfam" id="PF25601">
    <property type="entry name" value="AAA_lid_14"/>
    <property type="match status" value="1"/>
</dbReference>
<keyword evidence="3" id="KW-0805">Transcription regulation</keyword>
<dbReference type="InterPro" id="IPR058031">
    <property type="entry name" value="AAA_lid_NorR"/>
</dbReference>
<dbReference type="InterPro" id="IPR000847">
    <property type="entry name" value="LysR_HTH_N"/>
</dbReference>
<evidence type="ECO:0000256" key="2">
    <source>
        <dbReference type="ARBA" id="ARBA00022840"/>
    </source>
</evidence>
<gene>
    <name evidence="7" type="ORF">PQR79_08775</name>
</gene>
<evidence type="ECO:0000259" key="6">
    <source>
        <dbReference type="PROSITE" id="PS50931"/>
    </source>
</evidence>
<keyword evidence="1" id="KW-0547">Nucleotide-binding</keyword>
<dbReference type="InterPro" id="IPR009057">
    <property type="entry name" value="Homeodomain-like_sf"/>
</dbReference>
<keyword evidence="4" id="KW-0804">Transcription</keyword>
<evidence type="ECO:0000256" key="1">
    <source>
        <dbReference type="ARBA" id="ARBA00022741"/>
    </source>
</evidence>
<dbReference type="Pfam" id="PF02954">
    <property type="entry name" value="HTH_8"/>
    <property type="match status" value="1"/>
</dbReference>
<dbReference type="EMBL" id="JAQQPZ010000005">
    <property type="protein sequence ID" value="MDD8059216.1"/>
    <property type="molecule type" value="Genomic_DNA"/>
</dbReference>
<dbReference type="PRINTS" id="PR01590">
    <property type="entry name" value="HTHFIS"/>
</dbReference>
<name>A0ABT5TKT2_9GAMM</name>
<reference evidence="7 8" key="1">
    <citation type="submission" date="2023-02" db="EMBL/GenBank/DDBJ databases">
        <title>Genome sequence of Shewanella metallivivens ER-Te-42B-Light, sp. nov., enriched from sulfide tube worms (Riftia pachyptila) isolated from Explorer Ridge in the Pacific Ocean.</title>
        <authorList>
            <person name="Maltman C."/>
            <person name="Kuzyk S.B."/>
            <person name="Kyndt J.A."/>
            <person name="Yurkov V."/>
        </authorList>
    </citation>
    <scope>NUCLEOTIDE SEQUENCE [LARGE SCALE GENOMIC DNA]</scope>
    <source>
        <strain evidence="7 8">ER-Te-42B-Light</strain>
    </source>
</reference>
<accession>A0ABT5TKT2</accession>
<dbReference type="InterPro" id="IPR002078">
    <property type="entry name" value="Sigma_54_int"/>
</dbReference>
<dbReference type="InterPro" id="IPR002197">
    <property type="entry name" value="HTH_Fis"/>
</dbReference>
<evidence type="ECO:0000259" key="5">
    <source>
        <dbReference type="PROSITE" id="PS50045"/>
    </source>
</evidence>
<keyword evidence="8" id="KW-1185">Reference proteome</keyword>
<feature type="domain" description="HTH lysR-type" evidence="6">
    <location>
        <begin position="150"/>
        <end position="181"/>
    </location>
</feature>